<feature type="domain" description="DinB-like" evidence="1">
    <location>
        <begin position="20"/>
        <end position="158"/>
    </location>
</feature>
<protein>
    <recommendedName>
        <fullName evidence="1">DinB-like domain-containing protein</fullName>
    </recommendedName>
</protein>
<dbReference type="Pfam" id="PF12867">
    <property type="entry name" value="DinB_2"/>
    <property type="match status" value="1"/>
</dbReference>
<dbReference type="STRING" id="1237149.C900_05654"/>
<sequence>MENNQYGRMQFNINNTIQVLERTPKVLYDMLYGLSEEWTGNNEGPDTWSPFDIVGHLIYGEKTDWITRMEIILSGRSDKIFEPFDRFAQFRESQGKNMRQLLDEFQTLREKNIQRLRTQTLTDDDLSRTGIHPTFGEVTLKQLLATWTAHDLNHIAQISRVMAKQYDVEVGPWKEFLGILK</sequence>
<dbReference type="Gene3D" id="1.20.120.450">
    <property type="entry name" value="dinb family like domain"/>
    <property type="match status" value="1"/>
</dbReference>
<name>L8JJ79_9BACT</name>
<dbReference type="RefSeq" id="WP_009582762.1">
    <property type="nucleotide sequence ID" value="NZ_AMZN01000087.1"/>
</dbReference>
<reference evidence="2 3" key="1">
    <citation type="submission" date="2012-12" db="EMBL/GenBank/DDBJ databases">
        <title>Genome assembly of Fulvivirga imtechensis AK7.</title>
        <authorList>
            <person name="Nupur N."/>
            <person name="Khatri I."/>
            <person name="Kumar R."/>
            <person name="Subramanian S."/>
            <person name="Pinnaka A."/>
        </authorList>
    </citation>
    <scope>NUCLEOTIDE SEQUENCE [LARGE SCALE GENOMIC DNA]</scope>
    <source>
        <strain evidence="2 3">AK7</strain>
    </source>
</reference>
<keyword evidence="3" id="KW-1185">Reference proteome</keyword>
<evidence type="ECO:0000259" key="1">
    <source>
        <dbReference type="Pfam" id="PF12867"/>
    </source>
</evidence>
<dbReference type="eggNOG" id="ENOG5031R2Z">
    <property type="taxonomic scope" value="Bacteria"/>
</dbReference>
<dbReference type="InterPro" id="IPR034660">
    <property type="entry name" value="DinB/YfiT-like"/>
</dbReference>
<evidence type="ECO:0000313" key="3">
    <source>
        <dbReference type="Proteomes" id="UP000011135"/>
    </source>
</evidence>
<dbReference type="InterPro" id="IPR024775">
    <property type="entry name" value="DinB-like"/>
</dbReference>
<dbReference type="EMBL" id="AMZN01000087">
    <property type="protein sequence ID" value="ELR68961.1"/>
    <property type="molecule type" value="Genomic_DNA"/>
</dbReference>
<dbReference type="SUPFAM" id="SSF109854">
    <property type="entry name" value="DinB/YfiT-like putative metalloenzymes"/>
    <property type="match status" value="1"/>
</dbReference>
<evidence type="ECO:0000313" key="2">
    <source>
        <dbReference type="EMBL" id="ELR68961.1"/>
    </source>
</evidence>
<proteinExistence type="predicted"/>
<dbReference type="PATRIC" id="fig|1237149.3.peg.5035"/>
<dbReference type="AlphaFoldDB" id="L8JJ79"/>
<dbReference type="Proteomes" id="UP000011135">
    <property type="component" value="Unassembled WGS sequence"/>
</dbReference>
<comment type="caution">
    <text evidence="2">The sequence shown here is derived from an EMBL/GenBank/DDBJ whole genome shotgun (WGS) entry which is preliminary data.</text>
</comment>
<accession>L8JJ79</accession>
<organism evidence="2 3">
    <name type="scientific">Fulvivirga imtechensis AK7</name>
    <dbReference type="NCBI Taxonomy" id="1237149"/>
    <lineage>
        <taxon>Bacteria</taxon>
        <taxon>Pseudomonadati</taxon>
        <taxon>Bacteroidota</taxon>
        <taxon>Cytophagia</taxon>
        <taxon>Cytophagales</taxon>
        <taxon>Fulvivirgaceae</taxon>
        <taxon>Fulvivirga</taxon>
    </lineage>
</organism>
<gene>
    <name evidence="2" type="ORF">C900_05654</name>
</gene>